<proteinExistence type="predicted"/>
<dbReference type="Proteomes" id="UP000481360">
    <property type="component" value="Unassembled WGS sequence"/>
</dbReference>
<gene>
    <name evidence="2" type="ORF">G7043_35455</name>
</gene>
<dbReference type="Pfam" id="PF13556">
    <property type="entry name" value="HTH_30"/>
    <property type="match status" value="1"/>
</dbReference>
<comment type="caution">
    <text evidence="2">The sequence shown here is derived from an EMBL/GenBank/DDBJ whole genome shotgun (WGS) entry which is preliminary data.</text>
</comment>
<accession>A0A7C9RXI3</accession>
<keyword evidence="3" id="KW-1185">Reference proteome</keyword>
<protein>
    <submittedName>
        <fullName evidence="2">PucR family transcriptional regulator</fullName>
    </submittedName>
</protein>
<evidence type="ECO:0000313" key="3">
    <source>
        <dbReference type="Proteomes" id="UP000481360"/>
    </source>
</evidence>
<dbReference type="EMBL" id="JAAMPJ010000012">
    <property type="protein sequence ID" value="NGY64223.1"/>
    <property type="molecule type" value="Genomic_DNA"/>
</dbReference>
<evidence type="ECO:0000259" key="1">
    <source>
        <dbReference type="Pfam" id="PF13556"/>
    </source>
</evidence>
<dbReference type="InterPro" id="IPR025736">
    <property type="entry name" value="PucR_C-HTH_dom"/>
</dbReference>
<feature type="domain" description="PucR C-terminal helix-turn-helix" evidence="1">
    <location>
        <begin position="252"/>
        <end position="309"/>
    </location>
</feature>
<dbReference type="InterPro" id="IPR042070">
    <property type="entry name" value="PucR_C-HTH_sf"/>
</dbReference>
<evidence type="ECO:0000313" key="2">
    <source>
        <dbReference type="EMBL" id="NGY64223.1"/>
    </source>
</evidence>
<dbReference type="Gene3D" id="1.10.10.2840">
    <property type="entry name" value="PucR C-terminal helix-turn-helix domain"/>
    <property type="match status" value="1"/>
</dbReference>
<reference evidence="2 3" key="1">
    <citation type="submission" date="2020-03" db="EMBL/GenBank/DDBJ databases">
        <title>Isolation and identification of active actinomycetes.</title>
        <authorList>
            <person name="Sun X."/>
        </authorList>
    </citation>
    <scope>NUCLEOTIDE SEQUENCE [LARGE SCALE GENOMIC DNA]</scope>
    <source>
        <strain evidence="2 3">NEAU-D13</strain>
    </source>
</reference>
<dbReference type="InterPro" id="IPR051448">
    <property type="entry name" value="CdaR-like_regulators"/>
</dbReference>
<sequence length="317" mass="34278">MSEPAVRWDSPTDAGRRRLRPADDDDLRLADFRARVRAAGERWVTDRQDGLAAVLAEAAAGDPELAELARVGGSLLEDFLDGFRRQAGADQALALHRDLAGDLIHGRDVAPEVLAGLASRYLIAVVRFPDAGRGRPALHEAAGTGVLKTRRDNAVVLLVPDVDADRTARITKQLTQCLAGKGWLALAERPKEEIADGYAEAADVMRLVVAGRRPGGAYRISDVLVEYAVTSHERVTENLAAVIKPLRAHGVLWETLTVLIDADYNRNKAARDLFIHRSTLDYRLQRIASITGFDPTSGRGAQVLTAAMIADAVATVS</sequence>
<dbReference type="PANTHER" id="PTHR33744">
    <property type="entry name" value="CARBOHYDRATE DIACID REGULATOR"/>
    <property type="match status" value="1"/>
</dbReference>
<dbReference type="PANTHER" id="PTHR33744:SF7">
    <property type="entry name" value="PUCR FAMILY TRANSCRIPTIONAL REGULATOR"/>
    <property type="match status" value="1"/>
</dbReference>
<dbReference type="RefSeq" id="WP_166053037.1">
    <property type="nucleotide sequence ID" value="NZ_JAAMPJ010000012.1"/>
</dbReference>
<name>A0A7C9RXI3_9PSEU</name>
<dbReference type="AlphaFoldDB" id="A0A7C9RXI3"/>
<organism evidence="2 3">
    <name type="scientific">Lentzea alba</name>
    <dbReference type="NCBI Taxonomy" id="2714351"/>
    <lineage>
        <taxon>Bacteria</taxon>
        <taxon>Bacillati</taxon>
        <taxon>Actinomycetota</taxon>
        <taxon>Actinomycetes</taxon>
        <taxon>Pseudonocardiales</taxon>
        <taxon>Pseudonocardiaceae</taxon>
        <taxon>Lentzea</taxon>
    </lineage>
</organism>